<evidence type="ECO:0000259" key="4">
    <source>
        <dbReference type="Pfam" id="PF07804"/>
    </source>
</evidence>
<dbReference type="CDD" id="cd17793">
    <property type="entry name" value="HipA"/>
    <property type="match status" value="1"/>
</dbReference>
<dbReference type="Gene3D" id="1.10.1070.20">
    <property type="match status" value="1"/>
</dbReference>
<dbReference type="AlphaFoldDB" id="A0A086XUL5"/>
<gene>
    <name evidence="6" type="ORF">CG50_04560</name>
</gene>
<feature type="domain" description="HipA N-terminal subdomain 1" evidence="5">
    <location>
        <begin position="5"/>
        <end position="102"/>
    </location>
</feature>
<sequence length="450" mass="47675">MTGVAVFYDRFELGTIAVAPDGRLTFRYDPRWQGAGGAFAVSLTLPLGRDSHPDARIAPWIANLLPEEAQLGTLAGRLGLARADSLAILREIGGDTAGALSFDAPSERAAWRWTALSDHYARPDPAAALARHFDDLAERPFLIGEDGVRLSLAGGQRKSALAVLGPDGGPKLGLPGAGDRLAIPRNGAPSTVIVKPDNPHLPGIVENEAYCLALAHAIGIEAAQADIVTAGNRSALIVARYDRAPGRDGQILRRHQEDLAQALGVLPGRKYQRGTLPGPSVADLLGVGGAGWQARFDSPATLPAGARARLIDQLIFNILVANTDAHAKNYSLLLGPGDAVRMAPLYDVSTVLAWPWVNQYFAQNIAGRKRKPGDIAGRHWDAIAAEAGLNPRQMRLRVAAMVDRIVANGPATLRRLEASPGADAATLRHLAALIEANALRILGRLDSDAD</sequence>
<organism evidence="6 7">
    <name type="scientific">Paenirhodobacter enshiensis</name>
    <dbReference type="NCBI Taxonomy" id="1105367"/>
    <lineage>
        <taxon>Bacteria</taxon>
        <taxon>Pseudomonadati</taxon>
        <taxon>Pseudomonadota</taxon>
        <taxon>Alphaproteobacteria</taxon>
        <taxon>Rhodobacterales</taxon>
        <taxon>Rhodobacter group</taxon>
        <taxon>Paenirhodobacter</taxon>
    </lineage>
</organism>
<dbReference type="GO" id="GO:0004674">
    <property type="term" value="F:protein serine/threonine kinase activity"/>
    <property type="evidence" value="ECO:0007669"/>
    <property type="project" value="TreeGrafter"/>
</dbReference>
<evidence type="ECO:0000256" key="1">
    <source>
        <dbReference type="ARBA" id="ARBA00010164"/>
    </source>
</evidence>
<keyword evidence="3" id="KW-0418">Kinase</keyword>
<dbReference type="GO" id="GO:0005829">
    <property type="term" value="C:cytosol"/>
    <property type="evidence" value="ECO:0007669"/>
    <property type="project" value="TreeGrafter"/>
</dbReference>
<keyword evidence="7" id="KW-1185">Reference proteome</keyword>
<dbReference type="RefSeq" id="WP_036637986.1">
    <property type="nucleotide sequence ID" value="NZ_JAYRMG010000009.1"/>
</dbReference>
<keyword evidence="2" id="KW-0808">Transferase</keyword>
<feature type="domain" description="HipA-like C-terminal" evidence="4">
    <location>
        <begin position="150"/>
        <end position="407"/>
    </location>
</feature>
<dbReference type="InterPro" id="IPR052028">
    <property type="entry name" value="HipA_Ser/Thr_kinase"/>
</dbReference>
<dbReference type="InterPro" id="IPR017508">
    <property type="entry name" value="HipA_N1"/>
</dbReference>
<evidence type="ECO:0000313" key="6">
    <source>
        <dbReference type="EMBL" id="KFI25715.1"/>
    </source>
</evidence>
<dbReference type="EMBL" id="JFZB01000020">
    <property type="protein sequence ID" value="KFI25715.1"/>
    <property type="molecule type" value="Genomic_DNA"/>
</dbReference>
<dbReference type="eggNOG" id="COG3550">
    <property type="taxonomic scope" value="Bacteria"/>
</dbReference>
<comment type="similarity">
    <text evidence="1">Belongs to the HipA Ser/Thr kinase family.</text>
</comment>
<dbReference type="InterPro" id="IPR012893">
    <property type="entry name" value="HipA-like_C"/>
</dbReference>
<protein>
    <submittedName>
        <fullName evidence="6">Transposase</fullName>
    </submittedName>
</protein>
<dbReference type="Proteomes" id="UP000028824">
    <property type="component" value="Unassembled WGS sequence"/>
</dbReference>
<proteinExistence type="inferred from homology"/>
<dbReference type="Pfam" id="PF13657">
    <property type="entry name" value="Couple_hipA"/>
    <property type="match status" value="1"/>
</dbReference>
<dbReference type="NCBIfam" id="TIGR03071">
    <property type="entry name" value="couple_hipA"/>
    <property type="match status" value="1"/>
</dbReference>
<evidence type="ECO:0000256" key="2">
    <source>
        <dbReference type="ARBA" id="ARBA00022679"/>
    </source>
</evidence>
<dbReference type="STRING" id="1105367.CG50_04560"/>
<dbReference type="Pfam" id="PF07804">
    <property type="entry name" value="HipA_C"/>
    <property type="match status" value="1"/>
</dbReference>
<evidence type="ECO:0000256" key="3">
    <source>
        <dbReference type="ARBA" id="ARBA00022777"/>
    </source>
</evidence>
<dbReference type="PANTHER" id="PTHR37419:SF1">
    <property type="entry name" value="SERINE_THREONINE-PROTEIN KINASE TOXIN HIPA"/>
    <property type="match status" value="1"/>
</dbReference>
<evidence type="ECO:0000259" key="5">
    <source>
        <dbReference type="Pfam" id="PF13657"/>
    </source>
</evidence>
<evidence type="ECO:0000313" key="7">
    <source>
        <dbReference type="Proteomes" id="UP000028824"/>
    </source>
</evidence>
<dbReference type="PANTHER" id="PTHR37419">
    <property type="entry name" value="SERINE/THREONINE-PROTEIN KINASE TOXIN HIPA"/>
    <property type="match status" value="1"/>
</dbReference>
<reference evidence="6 7" key="1">
    <citation type="submission" date="2014-03" db="EMBL/GenBank/DDBJ databases">
        <title>Genome of Paenirhodobacter enshiensis DW2-9.</title>
        <authorList>
            <person name="Wang D."/>
            <person name="Wang G."/>
        </authorList>
    </citation>
    <scope>NUCLEOTIDE SEQUENCE [LARGE SCALE GENOMIC DNA]</scope>
    <source>
        <strain evidence="6 7">DW2-9</strain>
    </source>
</reference>
<name>A0A086XUL5_9RHOB</name>
<accession>A0A086XUL5</accession>
<dbReference type="OrthoDB" id="9805913at2"/>
<comment type="caution">
    <text evidence="6">The sequence shown here is derived from an EMBL/GenBank/DDBJ whole genome shotgun (WGS) entry which is preliminary data.</text>
</comment>